<dbReference type="Gene3D" id="1.20.1250.20">
    <property type="entry name" value="MFS general substrate transporter like domains"/>
    <property type="match status" value="1"/>
</dbReference>
<dbReference type="GO" id="GO:0022857">
    <property type="term" value="F:transmembrane transporter activity"/>
    <property type="evidence" value="ECO:0007669"/>
    <property type="project" value="InterPro"/>
</dbReference>
<feature type="transmembrane region" description="Helical" evidence="5">
    <location>
        <begin position="20"/>
        <end position="39"/>
    </location>
</feature>
<evidence type="ECO:0000313" key="8">
    <source>
        <dbReference type="Proteomes" id="UP001367676"/>
    </source>
</evidence>
<sequence length="347" mass="38990">MRTPITLYVSETVHKSRRGIMISLLGLTVSLGITATYVIQYFSSWRIVALISLVVSVLGFIQTCFLKETKYWHLYKNNVEKAKESIKWFDDSLTEAEIQAEVDEILSTDSQLKDRQTNVLTALKNRTNLKYFMFGFLLLTFMFGCGRIQITAHPHNYYIQFLLPVDYSVTILIQGILELVMSVLYSCITDTVSRKTMLHFCCWVMNACLVVTLLHDILATSCGLIGQWILLVALMVFFGFACGFLLCTVTIMVAEIVSVTTESRAVFQSLLYVWANAISGVYSEVFPYALVAVPVNYIILFFFINLALLSLTGFFVPETRGKALHHCSAGKVKKASNEGTTSASEKV</sequence>
<dbReference type="Proteomes" id="UP001367676">
    <property type="component" value="Unassembled WGS sequence"/>
</dbReference>
<dbReference type="EMBL" id="JBBCAQ010000034">
    <property type="protein sequence ID" value="KAK7579898.1"/>
    <property type="molecule type" value="Genomic_DNA"/>
</dbReference>
<accession>A0AAN9Y1T8</accession>
<reference evidence="7 8" key="1">
    <citation type="submission" date="2024-03" db="EMBL/GenBank/DDBJ databases">
        <title>Adaptation during the transition from Ophiocordyceps entomopathogen to insect associate is accompanied by gene loss and intensified selection.</title>
        <authorList>
            <person name="Ward C.M."/>
            <person name="Onetto C.A."/>
            <person name="Borneman A.R."/>
        </authorList>
    </citation>
    <scope>NUCLEOTIDE SEQUENCE [LARGE SCALE GENOMIC DNA]</scope>
    <source>
        <strain evidence="7">AWRI1</strain>
        <tissue evidence="7">Single Adult Female</tissue>
    </source>
</reference>
<feature type="transmembrane region" description="Helical" evidence="5">
    <location>
        <begin position="45"/>
        <end position="66"/>
    </location>
</feature>
<feature type="transmembrane region" description="Helical" evidence="5">
    <location>
        <begin position="170"/>
        <end position="188"/>
    </location>
</feature>
<feature type="domain" description="Major facilitator superfamily (MFS) profile" evidence="6">
    <location>
        <begin position="1"/>
        <end position="320"/>
    </location>
</feature>
<feature type="transmembrane region" description="Helical" evidence="5">
    <location>
        <begin position="295"/>
        <end position="316"/>
    </location>
</feature>
<keyword evidence="8" id="KW-1185">Reference proteome</keyword>
<dbReference type="PANTHER" id="PTHR48021">
    <property type="match status" value="1"/>
</dbReference>
<evidence type="ECO:0000256" key="2">
    <source>
        <dbReference type="ARBA" id="ARBA00022692"/>
    </source>
</evidence>
<feature type="transmembrane region" description="Helical" evidence="5">
    <location>
        <begin position="131"/>
        <end position="150"/>
    </location>
</feature>
<feature type="transmembrane region" description="Helical" evidence="5">
    <location>
        <begin position="225"/>
        <end position="253"/>
    </location>
</feature>
<dbReference type="AlphaFoldDB" id="A0AAN9Y1T8"/>
<evidence type="ECO:0000259" key="6">
    <source>
        <dbReference type="PROSITE" id="PS50850"/>
    </source>
</evidence>
<evidence type="ECO:0000313" key="7">
    <source>
        <dbReference type="EMBL" id="KAK7579898.1"/>
    </source>
</evidence>
<dbReference type="GO" id="GO:0016020">
    <property type="term" value="C:membrane"/>
    <property type="evidence" value="ECO:0007669"/>
    <property type="project" value="UniProtKB-SubCell"/>
</dbReference>
<dbReference type="InterPro" id="IPR005828">
    <property type="entry name" value="MFS_sugar_transport-like"/>
</dbReference>
<evidence type="ECO:0000256" key="3">
    <source>
        <dbReference type="ARBA" id="ARBA00022989"/>
    </source>
</evidence>
<organism evidence="7 8">
    <name type="scientific">Parthenolecanium corni</name>
    <dbReference type="NCBI Taxonomy" id="536013"/>
    <lineage>
        <taxon>Eukaryota</taxon>
        <taxon>Metazoa</taxon>
        <taxon>Ecdysozoa</taxon>
        <taxon>Arthropoda</taxon>
        <taxon>Hexapoda</taxon>
        <taxon>Insecta</taxon>
        <taxon>Pterygota</taxon>
        <taxon>Neoptera</taxon>
        <taxon>Paraneoptera</taxon>
        <taxon>Hemiptera</taxon>
        <taxon>Sternorrhyncha</taxon>
        <taxon>Coccoidea</taxon>
        <taxon>Coccidae</taxon>
        <taxon>Parthenolecanium</taxon>
    </lineage>
</organism>
<dbReference type="InterPro" id="IPR020846">
    <property type="entry name" value="MFS_dom"/>
</dbReference>
<keyword evidence="3 5" id="KW-1133">Transmembrane helix</keyword>
<name>A0AAN9Y1T8_9HEMI</name>
<keyword evidence="4 5" id="KW-0472">Membrane</keyword>
<dbReference type="Pfam" id="PF00083">
    <property type="entry name" value="Sugar_tr"/>
    <property type="match status" value="1"/>
</dbReference>
<gene>
    <name evidence="7" type="ORF">V9T40_000527</name>
</gene>
<dbReference type="SUPFAM" id="SSF103473">
    <property type="entry name" value="MFS general substrate transporter"/>
    <property type="match status" value="1"/>
</dbReference>
<dbReference type="PANTHER" id="PTHR48021:SF32">
    <property type="entry name" value="FACILITATED TREHALOSE TRANSPORTER TRET1-2 HOMOLOG-LIKE PROTEIN"/>
    <property type="match status" value="1"/>
</dbReference>
<dbReference type="InterPro" id="IPR036259">
    <property type="entry name" value="MFS_trans_sf"/>
</dbReference>
<dbReference type="InterPro" id="IPR050549">
    <property type="entry name" value="MFS_Trehalose_Transporter"/>
</dbReference>
<protein>
    <recommendedName>
        <fullName evidence="6">Major facilitator superfamily (MFS) profile domain-containing protein</fullName>
    </recommendedName>
</protein>
<evidence type="ECO:0000256" key="5">
    <source>
        <dbReference type="SAM" id="Phobius"/>
    </source>
</evidence>
<dbReference type="PROSITE" id="PS50850">
    <property type="entry name" value="MFS"/>
    <property type="match status" value="1"/>
</dbReference>
<evidence type="ECO:0000256" key="1">
    <source>
        <dbReference type="ARBA" id="ARBA00004141"/>
    </source>
</evidence>
<feature type="transmembrane region" description="Helical" evidence="5">
    <location>
        <begin position="265"/>
        <end position="283"/>
    </location>
</feature>
<keyword evidence="2 5" id="KW-0812">Transmembrane</keyword>
<comment type="subcellular location">
    <subcellularLocation>
        <location evidence="1">Membrane</location>
        <topology evidence="1">Multi-pass membrane protein</topology>
    </subcellularLocation>
</comment>
<evidence type="ECO:0000256" key="4">
    <source>
        <dbReference type="ARBA" id="ARBA00023136"/>
    </source>
</evidence>
<proteinExistence type="predicted"/>
<comment type="caution">
    <text evidence="7">The sequence shown here is derived from an EMBL/GenBank/DDBJ whole genome shotgun (WGS) entry which is preliminary data.</text>
</comment>